<dbReference type="InterPro" id="IPR011701">
    <property type="entry name" value="MFS"/>
</dbReference>
<dbReference type="InterPro" id="IPR001958">
    <property type="entry name" value="Tet-R_TetA/multi-R_MdtG-like"/>
</dbReference>
<comment type="subcellular location">
    <subcellularLocation>
        <location evidence="1">Cell membrane</location>
        <topology evidence="1">Multi-pass membrane protein</topology>
    </subcellularLocation>
</comment>
<sequence length="462" mass="46861">MSAEPLGLRPRVPSGWRVVASLVLAALAYATMQMMVVPALPEIQRDLGVDAGATAWLVSAFLLSTTIATPVLGRLGDVHGKERVLVLVLAVVALGSLVGALAGSLPVLIVARVLQGLGGAVFPLAYGLARDALPRERVPLAIGLIAGSFGVGGSVGLVLCGPLVELFSWHAIFWCGIAIPLAAIAGVRAFVPSSPRREPVPLDWVGAVGLAAALLPLLIGVAQARTWGALSAPVLALVLGGCAGVVAWGRWELSRAAPLIDLRLMARRSIWPVNAVAVLVGFSMYATGYLVPQFVQGDPAADGFGFGAGVTETGLFLLPALLAGLLAGAAAGALGGRIGSKLPLRLGIATMLCGYVVLAFAHEVAWPVYVGTLLAHGIGLNLAYTAMSNLIVAAAPAEQVGESSGMNTMLRTVGGALGSQLAGALVAGGESSAFTTAFLLLGAVSAAALLLSRLVVADRVAR</sequence>
<feature type="transmembrane region" description="Helical" evidence="6">
    <location>
        <begin position="203"/>
        <end position="224"/>
    </location>
</feature>
<keyword evidence="4 6" id="KW-1133">Transmembrane helix</keyword>
<evidence type="ECO:0000313" key="8">
    <source>
        <dbReference type="EMBL" id="MDW5596891.1"/>
    </source>
</evidence>
<dbReference type="Gene3D" id="1.20.1250.20">
    <property type="entry name" value="MFS general substrate transporter like domains"/>
    <property type="match status" value="1"/>
</dbReference>
<keyword evidence="3 6" id="KW-0812">Transmembrane</keyword>
<dbReference type="RefSeq" id="WP_318599328.1">
    <property type="nucleotide sequence ID" value="NZ_JAWSTH010000068.1"/>
</dbReference>
<feature type="transmembrane region" description="Helical" evidence="6">
    <location>
        <begin position="433"/>
        <end position="456"/>
    </location>
</feature>
<dbReference type="Pfam" id="PF07690">
    <property type="entry name" value="MFS_1"/>
    <property type="match status" value="1"/>
</dbReference>
<feature type="transmembrane region" description="Helical" evidence="6">
    <location>
        <begin position="230"/>
        <end position="249"/>
    </location>
</feature>
<feature type="transmembrane region" description="Helical" evidence="6">
    <location>
        <begin position="270"/>
        <end position="295"/>
    </location>
</feature>
<comment type="caution">
    <text evidence="8">The sequence shown here is derived from an EMBL/GenBank/DDBJ whole genome shotgun (WGS) entry which is preliminary data.</text>
</comment>
<reference evidence="8 9" key="2">
    <citation type="submission" date="2023-10" db="EMBL/GenBank/DDBJ databases">
        <authorList>
            <person name="Han X.F."/>
        </authorList>
    </citation>
    <scope>NUCLEOTIDE SEQUENCE [LARGE SCALE GENOMIC DNA]</scope>
    <source>
        <strain evidence="8 9">KCTC 39840</strain>
    </source>
</reference>
<dbReference type="InterPro" id="IPR036259">
    <property type="entry name" value="MFS_trans_sf"/>
</dbReference>
<feature type="transmembrane region" description="Helical" evidence="6">
    <location>
        <begin position="84"/>
        <end position="103"/>
    </location>
</feature>
<dbReference type="PROSITE" id="PS50850">
    <property type="entry name" value="MFS"/>
    <property type="match status" value="1"/>
</dbReference>
<keyword evidence="5 6" id="KW-0472">Membrane</keyword>
<evidence type="ECO:0000256" key="5">
    <source>
        <dbReference type="ARBA" id="ARBA00023136"/>
    </source>
</evidence>
<protein>
    <submittedName>
        <fullName evidence="8">MFS transporter</fullName>
    </submittedName>
</protein>
<evidence type="ECO:0000256" key="2">
    <source>
        <dbReference type="ARBA" id="ARBA00022448"/>
    </source>
</evidence>
<evidence type="ECO:0000256" key="6">
    <source>
        <dbReference type="SAM" id="Phobius"/>
    </source>
</evidence>
<evidence type="ECO:0000256" key="1">
    <source>
        <dbReference type="ARBA" id="ARBA00004651"/>
    </source>
</evidence>
<feature type="transmembrane region" description="Helical" evidence="6">
    <location>
        <begin position="171"/>
        <end position="191"/>
    </location>
</feature>
<organism evidence="8 9">
    <name type="scientific">Conexibacter stalactiti</name>
    <dbReference type="NCBI Taxonomy" id="1940611"/>
    <lineage>
        <taxon>Bacteria</taxon>
        <taxon>Bacillati</taxon>
        <taxon>Actinomycetota</taxon>
        <taxon>Thermoleophilia</taxon>
        <taxon>Solirubrobacterales</taxon>
        <taxon>Conexibacteraceae</taxon>
        <taxon>Conexibacter</taxon>
    </lineage>
</organism>
<feature type="transmembrane region" description="Helical" evidence="6">
    <location>
        <begin position="342"/>
        <end position="361"/>
    </location>
</feature>
<name>A0ABU4HUD6_9ACTN</name>
<dbReference type="CDD" id="cd17504">
    <property type="entry name" value="MFS_MMR_MDR_like"/>
    <property type="match status" value="1"/>
</dbReference>
<dbReference type="PANTHER" id="PTHR42718">
    <property type="entry name" value="MAJOR FACILITATOR SUPERFAMILY MULTIDRUG TRANSPORTER MFSC"/>
    <property type="match status" value="1"/>
</dbReference>
<accession>A0ABU4HUD6</accession>
<evidence type="ECO:0000259" key="7">
    <source>
        <dbReference type="PROSITE" id="PS50850"/>
    </source>
</evidence>
<keyword evidence="9" id="KW-1185">Reference proteome</keyword>
<dbReference type="Proteomes" id="UP001284601">
    <property type="component" value="Unassembled WGS sequence"/>
</dbReference>
<keyword evidence="2" id="KW-0813">Transport</keyword>
<dbReference type="EMBL" id="JAWSTH010000068">
    <property type="protein sequence ID" value="MDW5596891.1"/>
    <property type="molecule type" value="Genomic_DNA"/>
</dbReference>
<dbReference type="PRINTS" id="PR01035">
    <property type="entry name" value="TCRTETA"/>
</dbReference>
<feature type="domain" description="Major facilitator superfamily (MFS) profile" evidence="7">
    <location>
        <begin position="18"/>
        <end position="460"/>
    </location>
</feature>
<evidence type="ECO:0000256" key="3">
    <source>
        <dbReference type="ARBA" id="ARBA00022692"/>
    </source>
</evidence>
<dbReference type="InterPro" id="IPR020846">
    <property type="entry name" value="MFS_dom"/>
</dbReference>
<feature type="transmembrane region" description="Helical" evidence="6">
    <location>
        <begin position="315"/>
        <end position="335"/>
    </location>
</feature>
<proteinExistence type="predicted"/>
<reference evidence="9" key="1">
    <citation type="submission" date="2023-07" db="EMBL/GenBank/DDBJ databases">
        <title>Conexibacter stalactiti sp. nov., isolated from stalactites in a lava cave and emended description of the genus Conexibacter.</title>
        <authorList>
            <person name="Lee S.D."/>
        </authorList>
    </citation>
    <scope>NUCLEOTIDE SEQUENCE [LARGE SCALE GENOMIC DNA]</scope>
    <source>
        <strain evidence="9">KCTC 39840</strain>
    </source>
</reference>
<evidence type="ECO:0000313" key="9">
    <source>
        <dbReference type="Proteomes" id="UP001284601"/>
    </source>
</evidence>
<feature type="transmembrane region" description="Helical" evidence="6">
    <location>
        <begin position="109"/>
        <end position="128"/>
    </location>
</feature>
<evidence type="ECO:0000256" key="4">
    <source>
        <dbReference type="ARBA" id="ARBA00022989"/>
    </source>
</evidence>
<dbReference type="PANTHER" id="PTHR42718:SF9">
    <property type="entry name" value="MAJOR FACILITATOR SUPERFAMILY MULTIDRUG TRANSPORTER MFSC"/>
    <property type="match status" value="1"/>
</dbReference>
<feature type="transmembrane region" description="Helical" evidence="6">
    <location>
        <begin position="409"/>
        <end position="427"/>
    </location>
</feature>
<feature type="transmembrane region" description="Helical" evidence="6">
    <location>
        <begin position="140"/>
        <end position="159"/>
    </location>
</feature>
<gene>
    <name evidence="8" type="ORF">R7226_21265</name>
</gene>
<dbReference type="Gene3D" id="1.20.1720.10">
    <property type="entry name" value="Multidrug resistance protein D"/>
    <property type="match status" value="1"/>
</dbReference>
<feature type="transmembrane region" description="Helical" evidence="6">
    <location>
        <begin position="373"/>
        <end position="397"/>
    </location>
</feature>
<dbReference type="SUPFAM" id="SSF103473">
    <property type="entry name" value="MFS general substrate transporter"/>
    <property type="match status" value="1"/>
</dbReference>
<feature type="transmembrane region" description="Helical" evidence="6">
    <location>
        <begin position="51"/>
        <end position="72"/>
    </location>
</feature>